<organism evidence="2 3">
    <name type="scientific">Rhodocollybia butyracea</name>
    <dbReference type="NCBI Taxonomy" id="206335"/>
    <lineage>
        <taxon>Eukaryota</taxon>
        <taxon>Fungi</taxon>
        <taxon>Dikarya</taxon>
        <taxon>Basidiomycota</taxon>
        <taxon>Agaricomycotina</taxon>
        <taxon>Agaricomycetes</taxon>
        <taxon>Agaricomycetidae</taxon>
        <taxon>Agaricales</taxon>
        <taxon>Marasmiineae</taxon>
        <taxon>Omphalotaceae</taxon>
        <taxon>Rhodocollybia</taxon>
    </lineage>
</organism>
<keyword evidence="3" id="KW-1185">Reference proteome</keyword>
<gene>
    <name evidence="2" type="ORF">BDP27DRAFT_1371191</name>
</gene>
<dbReference type="AlphaFoldDB" id="A0A9P5PAS7"/>
<protein>
    <submittedName>
        <fullName evidence="2">Uncharacterized protein</fullName>
    </submittedName>
</protein>
<evidence type="ECO:0000313" key="3">
    <source>
        <dbReference type="Proteomes" id="UP000772434"/>
    </source>
</evidence>
<comment type="caution">
    <text evidence="2">The sequence shown here is derived from an EMBL/GenBank/DDBJ whole genome shotgun (WGS) entry which is preliminary data.</text>
</comment>
<feature type="region of interest" description="Disordered" evidence="1">
    <location>
        <begin position="25"/>
        <end position="60"/>
    </location>
</feature>
<accession>A0A9P5PAS7</accession>
<evidence type="ECO:0000313" key="2">
    <source>
        <dbReference type="EMBL" id="KAF9059737.1"/>
    </source>
</evidence>
<evidence type="ECO:0000256" key="1">
    <source>
        <dbReference type="SAM" id="MobiDB-lite"/>
    </source>
</evidence>
<proteinExistence type="predicted"/>
<dbReference type="EMBL" id="JADNRY010000282">
    <property type="protein sequence ID" value="KAF9059737.1"/>
    <property type="molecule type" value="Genomic_DNA"/>
</dbReference>
<name>A0A9P5PAS7_9AGAR</name>
<reference evidence="2" key="1">
    <citation type="submission" date="2020-11" db="EMBL/GenBank/DDBJ databases">
        <authorList>
            <consortium name="DOE Joint Genome Institute"/>
            <person name="Ahrendt S."/>
            <person name="Riley R."/>
            <person name="Andreopoulos W."/>
            <person name="Labutti K."/>
            <person name="Pangilinan J."/>
            <person name="Ruiz-Duenas F.J."/>
            <person name="Barrasa J.M."/>
            <person name="Sanchez-Garcia M."/>
            <person name="Camarero S."/>
            <person name="Miyauchi S."/>
            <person name="Serrano A."/>
            <person name="Linde D."/>
            <person name="Babiker R."/>
            <person name="Drula E."/>
            <person name="Ayuso-Fernandez I."/>
            <person name="Pacheco R."/>
            <person name="Padilla G."/>
            <person name="Ferreira P."/>
            <person name="Barriuso J."/>
            <person name="Kellner H."/>
            <person name="Castanera R."/>
            <person name="Alfaro M."/>
            <person name="Ramirez L."/>
            <person name="Pisabarro A.G."/>
            <person name="Kuo A."/>
            <person name="Tritt A."/>
            <person name="Lipzen A."/>
            <person name="He G."/>
            <person name="Yan M."/>
            <person name="Ng V."/>
            <person name="Cullen D."/>
            <person name="Martin F."/>
            <person name="Rosso M.-N."/>
            <person name="Henrissat B."/>
            <person name="Hibbett D."/>
            <person name="Martinez A.T."/>
            <person name="Grigoriev I.V."/>
        </authorList>
    </citation>
    <scope>NUCLEOTIDE SEQUENCE</scope>
    <source>
        <strain evidence="2">AH 40177</strain>
    </source>
</reference>
<dbReference type="Proteomes" id="UP000772434">
    <property type="component" value="Unassembled WGS sequence"/>
</dbReference>
<sequence>MDSCEELPDLNQCSSLRNSVTNISPEIASSEEKAGDKLPTNTWSTAVPPTLEGSSGAGMSGQLKLCRNGTAEAIPARREPKKAIMRVHRAIGTRRKSQEREVGLTRTCKTPMPKESMKRYLQNSQETLILKTLAVFRSCGTDVKEECTHIGAPPKTTTLQYSVRMSPLRNVCFRAGAWIREKRAVVIIPNAPENRLIPSDLRAVETWRNALDQDFEDESAPAFGICKDPQKLARRHCWFKATARDKSANLRIFALGRSTLADLFPLSGVPAQGLVALTLYPKGVILAEVALCFRVLSGATSALQTTIALLGITLPSNETLRCKVQDAVLVAFSFADLWTKDCFFKVGVVRRRGHFLSVVTLSPTSFANDRVYQMGWKKTGTAYSLMERHNHAFGIGQAASQPQARAHFSAYNSGTTNLLDAKSYQRVASYQCSDIVRVPLAYAHTQKHSTAFSIEDANSPECLPRGSIQLLHNVSTFKHCDQLNGTFGWCQDEMDPSSC</sequence>